<organism evidence="1 2">
    <name type="scientific">Tautonia plasticadhaerens</name>
    <dbReference type="NCBI Taxonomy" id="2527974"/>
    <lineage>
        <taxon>Bacteria</taxon>
        <taxon>Pseudomonadati</taxon>
        <taxon>Planctomycetota</taxon>
        <taxon>Planctomycetia</taxon>
        <taxon>Isosphaerales</taxon>
        <taxon>Isosphaeraceae</taxon>
        <taxon>Tautonia</taxon>
    </lineage>
</organism>
<gene>
    <name evidence="1" type="ORF">ElP_18450</name>
</gene>
<reference evidence="1 2" key="1">
    <citation type="submission" date="2019-02" db="EMBL/GenBank/DDBJ databases">
        <title>Deep-cultivation of Planctomycetes and their phenomic and genomic characterization uncovers novel biology.</title>
        <authorList>
            <person name="Wiegand S."/>
            <person name="Jogler M."/>
            <person name="Boedeker C."/>
            <person name="Pinto D."/>
            <person name="Vollmers J."/>
            <person name="Rivas-Marin E."/>
            <person name="Kohn T."/>
            <person name="Peeters S.H."/>
            <person name="Heuer A."/>
            <person name="Rast P."/>
            <person name="Oberbeckmann S."/>
            <person name="Bunk B."/>
            <person name="Jeske O."/>
            <person name="Meyerdierks A."/>
            <person name="Storesund J.E."/>
            <person name="Kallscheuer N."/>
            <person name="Luecker S."/>
            <person name="Lage O.M."/>
            <person name="Pohl T."/>
            <person name="Merkel B.J."/>
            <person name="Hornburger P."/>
            <person name="Mueller R.-W."/>
            <person name="Bruemmer F."/>
            <person name="Labrenz M."/>
            <person name="Spormann A.M."/>
            <person name="Op den Camp H."/>
            <person name="Overmann J."/>
            <person name="Amann R."/>
            <person name="Jetten M.S.M."/>
            <person name="Mascher T."/>
            <person name="Medema M.H."/>
            <person name="Devos D.P."/>
            <person name="Kaster A.-K."/>
            <person name="Ovreas L."/>
            <person name="Rohde M."/>
            <person name="Galperin M.Y."/>
            <person name="Jogler C."/>
        </authorList>
    </citation>
    <scope>NUCLEOTIDE SEQUENCE [LARGE SCALE GENOMIC DNA]</scope>
    <source>
        <strain evidence="1 2">ElP</strain>
    </source>
</reference>
<dbReference type="KEGG" id="tpla:ElP_18450"/>
<keyword evidence="2" id="KW-1185">Reference proteome</keyword>
<sequence length="293" mass="32392">MSASIFKLVDDLPENNLTVRMLRALDFVAPGQWTNLVGFERTIKELTGEKDEAMVQKVGERAIHLYNDKGQGYRNAVWLYGTAEAMSTMIGAASLADKVGESWSMLRFIRWLTPKADRAQALDFGIKTVIEMLAFCKINGMPGDHVGDFVKALGHYKDEALMRMAALICVDGLLPLGPDFLDKAIDAVKKGSKTLEEHEAFRQIEGLIPGSHAKKVGVMRETVEGVSGWMGKFAKKHHLTQQSVADRLEGFVEGAEGKLDYLAAFIDVSTNYYEHTGIQSVARSLILRAVNEV</sequence>
<dbReference type="Proteomes" id="UP000317835">
    <property type="component" value="Chromosome"/>
</dbReference>
<proteinExistence type="predicted"/>
<evidence type="ECO:0000313" key="1">
    <source>
        <dbReference type="EMBL" id="QDV33964.1"/>
    </source>
</evidence>
<dbReference type="AlphaFoldDB" id="A0A518GZE7"/>
<name>A0A518GZE7_9BACT</name>
<dbReference type="EMBL" id="CP036426">
    <property type="protein sequence ID" value="QDV33964.1"/>
    <property type="molecule type" value="Genomic_DNA"/>
</dbReference>
<dbReference type="RefSeq" id="WP_145268496.1">
    <property type="nucleotide sequence ID" value="NZ_CP036426.1"/>
</dbReference>
<protein>
    <submittedName>
        <fullName evidence="1">Uncharacterized protein</fullName>
    </submittedName>
</protein>
<accession>A0A518GZE7</accession>
<evidence type="ECO:0000313" key="2">
    <source>
        <dbReference type="Proteomes" id="UP000317835"/>
    </source>
</evidence>
<dbReference type="OrthoDB" id="261494at2"/>